<evidence type="ECO:0000313" key="5">
    <source>
        <dbReference type="Proteomes" id="UP000694257"/>
    </source>
</evidence>
<dbReference type="Pfam" id="PF17853">
    <property type="entry name" value="GGDEF_2"/>
    <property type="match status" value="1"/>
</dbReference>
<dbReference type="EMBL" id="CP078145">
    <property type="protein sequence ID" value="QXN89406.1"/>
    <property type="molecule type" value="Genomic_DNA"/>
</dbReference>
<dbReference type="RefSeq" id="WP_218470282.1">
    <property type="nucleotide sequence ID" value="NZ_BAABJN010000017.1"/>
</dbReference>
<name>A0ABX8RJA3_NOCIO</name>
<organism evidence="4 5">
    <name type="scientific">Nocardia iowensis</name>
    <dbReference type="NCBI Taxonomy" id="204891"/>
    <lineage>
        <taxon>Bacteria</taxon>
        <taxon>Bacillati</taxon>
        <taxon>Actinomycetota</taxon>
        <taxon>Actinomycetes</taxon>
        <taxon>Mycobacteriales</taxon>
        <taxon>Nocardiaceae</taxon>
        <taxon>Nocardia</taxon>
    </lineage>
</organism>
<feature type="domain" description="PucR C-terminal helix-turn-helix" evidence="1">
    <location>
        <begin position="325"/>
        <end position="370"/>
    </location>
</feature>
<reference evidence="4 5" key="1">
    <citation type="submission" date="2021-07" db="EMBL/GenBank/DDBJ databases">
        <title>Whole Genome Sequence of Nocardia Iowensis.</title>
        <authorList>
            <person name="Lamm A."/>
            <person name="Collins-Fairclough A.M."/>
            <person name="Bunk B."/>
            <person name="Sproer C."/>
        </authorList>
    </citation>
    <scope>NUCLEOTIDE SEQUENCE [LARGE SCALE GENOMIC DNA]</scope>
    <source>
        <strain evidence="4 5">NRRL 5646</strain>
    </source>
</reference>
<evidence type="ECO:0000259" key="3">
    <source>
        <dbReference type="Pfam" id="PF17853"/>
    </source>
</evidence>
<accession>A0ABX8RJA3</accession>
<keyword evidence="5" id="KW-1185">Reference proteome</keyword>
<gene>
    <name evidence="4" type="ORF">KV110_28320</name>
</gene>
<dbReference type="PANTHER" id="PTHR33744">
    <property type="entry name" value="CARBOHYDRATE DIACID REGULATOR"/>
    <property type="match status" value="1"/>
</dbReference>
<feature type="domain" description="RsbT co-antagonist protein RsbRD N-terminal" evidence="2">
    <location>
        <begin position="24"/>
        <end position="156"/>
    </location>
</feature>
<dbReference type="InterPro" id="IPR041522">
    <property type="entry name" value="CdaR_GGDEF"/>
</dbReference>
<dbReference type="Pfam" id="PF13556">
    <property type="entry name" value="HTH_30"/>
    <property type="match status" value="1"/>
</dbReference>
<dbReference type="InterPro" id="IPR051448">
    <property type="entry name" value="CdaR-like_regulators"/>
</dbReference>
<dbReference type="Pfam" id="PF14361">
    <property type="entry name" value="RsbRD_N"/>
    <property type="match status" value="1"/>
</dbReference>
<dbReference type="InterPro" id="IPR025736">
    <property type="entry name" value="PucR_C-HTH_dom"/>
</dbReference>
<evidence type="ECO:0000259" key="2">
    <source>
        <dbReference type="Pfam" id="PF14361"/>
    </source>
</evidence>
<protein>
    <submittedName>
        <fullName evidence="4">Helix-turn-helix domain-containing protein</fullName>
    </submittedName>
</protein>
<evidence type="ECO:0000313" key="4">
    <source>
        <dbReference type="EMBL" id="QXN89406.1"/>
    </source>
</evidence>
<evidence type="ECO:0000259" key="1">
    <source>
        <dbReference type="Pfam" id="PF13556"/>
    </source>
</evidence>
<dbReference type="PANTHER" id="PTHR33744:SF7">
    <property type="entry name" value="PUCR FAMILY TRANSCRIPTIONAL REGULATOR"/>
    <property type="match status" value="1"/>
</dbReference>
<dbReference type="InterPro" id="IPR025751">
    <property type="entry name" value="RsbRD_N_dom"/>
</dbReference>
<dbReference type="Proteomes" id="UP000694257">
    <property type="component" value="Chromosome"/>
</dbReference>
<proteinExistence type="predicted"/>
<sequence length="387" mass="41936">MTPHSPAEWLPIIELCDSITADLPRLVPDIVEVIRRDVPGYHVVDPDEHIAGVTEQYRGLLVGLTTRRPPSPDESERARALGRLRAREGVSMQSLIGAYHVGYREMWNVLLTRADARNPQLAAQLVRLVGTVWTWVQQATTAAADAYGEAIRADDAAQLALTFRFFDALVAGGAASVDLDQLAHGVAFDPGGEFQAVCSPADSWSDDSLAELRTAMGRSRGTLRCVNQGTTMIALLQHIPAAALIDEMRRRQPEVPIGIGSIRHGLPGAAASIIDAKQVVPIAVQTGGIAHFDNEWLLATVLPHADRLAAVLEPGRAPAANHPELAETVRHFAQHGMSLAATGRALHIHPNTVKYRLDRWHALTGWDVHTWNGLSRSMIGLAQPPNA</sequence>
<feature type="domain" description="CdaR GGDEF-like" evidence="3">
    <location>
        <begin position="175"/>
        <end position="279"/>
    </location>
</feature>